<evidence type="ECO:0000256" key="4">
    <source>
        <dbReference type="ARBA" id="ARBA00046874"/>
    </source>
</evidence>
<name>G8TZ72_SULAD</name>
<dbReference type="GO" id="GO:0000902">
    <property type="term" value="P:cell morphogenesis"/>
    <property type="evidence" value="ECO:0007669"/>
    <property type="project" value="InterPro"/>
</dbReference>
<organism evidence="7 8">
    <name type="scientific">Sulfobacillus acidophilus (strain ATCC 700253 / DSM 10332 / NAL)</name>
    <dbReference type="NCBI Taxonomy" id="679936"/>
    <lineage>
        <taxon>Bacteria</taxon>
        <taxon>Bacillati</taxon>
        <taxon>Bacillota</taxon>
        <taxon>Clostridia</taxon>
        <taxon>Eubacteriales</taxon>
        <taxon>Clostridiales Family XVII. Incertae Sedis</taxon>
        <taxon>Sulfobacillus</taxon>
    </lineage>
</organism>
<dbReference type="HAMAP" id="MF_00267">
    <property type="entry name" value="MinC"/>
    <property type="match status" value="1"/>
</dbReference>
<dbReference type="InterPro" id="IPR005526">
    <property type="entry name" value="Septum_form_inhib_MinC_C"/>
</dbReference>
<evidence type="ECO:0000259" key="6">
    <source>
        <dbReference type="Pfam" id="PF03775"/>
    </source>
</evidence>
<dbReference type="InterPro" id="IPR036145">
    <property type="entry name" value="MinC_C_sf"/>
</dbReference>
<evidence type="ECO:0000256" key="3">
    <source>
        <dbReference type="ARBA" id="ARBA00023306"/>
    </source>
</evidence>
<dbReference type="Proteomes" id="UP000005439">
    <property type="component" value="Chromosome"/>
</dbReference>
<dbReference type="Pfam" id="PF03775">
    <property type="entry name" value="MinC_C"/>
    <property type="match status" value="1"/>
</dbReference>
<dbReference type="HOGENOM" id="CLU_048711_2_0_9"/>
<dbReference type="GO" id="GO:1901891">
    <property type="term" value="P:regulation of cell septum assembly"/>
    <property type="evidence" value="ECO:0007669"/>
    <property type="project" value="InterPro"/>
</dbReference>
<sequence length="226" mass="24573">MEIKGDRRGLRLIAEGFESDAALIDDLRRTLNDRAAFLGRAELLVEVDRLPLTGGLFQQIADVFQDFPNLQLRGVHQRDASNGLIPWDGREKAGERLSAPPKVVRQTLRSGQRLVHAGDVIIVGDVNPGATVIAGGDVMVFGWLRGIVHAGQPDDVSRGVFALRFDPAQIRIGPILAIGDSESRGEPEQAVVEEGQVVVRPWTDVRLPDIVTHAPTAWRSSTATPS</sequence>
<gene>
    <name evidence="5" type="primary">minC</name>
    <name evidence="7" type="ordered locus">Sulac_2881</name>
</gene>
<dbReference type="EMBL" id="CP003179">
    <property type="protein sequence ID" value="AEW06342.1"/>
    <property type="molecule type" value="Genomic_DNA"/>
</dbReference>
<dbReference type="InterPro" id="IPR016098">
    <property type="entry name" value="CAP/MinC_C"/>
</dbReference>
<dbReference type="InterPro" id="IPR013033">
    <property type="entry name" value="MinC"/>
</dbReference>
<comment type="similarity">
    <text evidence="5">Belongs to the MinC family.</text>
</comment>
<evidence type="ECO:0000313" key="8">
    <source>
        <dbReference type="Proteomes" id="UP000005439"/>
    </source>
</evidence>
<dbReference type="Gene3D" id="2.160.20.70">
    <property type="match status" value="1"/>
</dbReference>
<keyword evidence="3 5" id="KW-0131">Cell cycle</keyword>
<dbReference type="GO" id="GO:0000917">
    <property type="term" value="P:division septum assembly"/>
    <property type="evidence" value="ECO:0007669"/>
    <property type="project" value="UniProtKB-KW"/>
</dbReference>
<evidence type="ECO:0000256" key="1">
    <source>
        <dbReference type="ARBA" id="ARBA00022618"/>
    </source>
</evidence>
<dbReference type="KEGG" id="sap:Sulac_2881"/>
<reference evidence="7 8" key="2">
    <citation type="journal article" date="2012" name="Stand. Genomic Sci.">
        <title>Complete genome sequence of the moderately thermophilic mineral-sulfide-oxidizing firmicute Sulfobacillus acidophilus type strain (NAL(T)).</title>
        <authorList>
            <person name="Anderson I."/>
            <person name="Chertkov O."/>
            <person name="Chen A."/>
            <person name="Saunders E."/>
            <person name="Lapidus A."/>
            <person name="Nolan M."/>
            <person name="Lucas S."/>
            <person name="Hammon N."/>
            <person name="Deshpande S."/>
            <person name="Cheng J.F."/>
            <person name="Han C."/>
            <person name="Tapia R."/>
            <person name="Goodwin L.A."/>
            <person name="Pitluck S."/>
            <person name="Liolios K."/>
            <person name="Pagani I."/>
            <person name="Ivanova N."/>
            <person name="Mikhailova N."/>
            <person name="Pati A."/>
            <person name="Palaniappan K."/>
            <person name="Land M."/>
            <person name="Pan C."/>
            <person name="Rohde M."/>
            <person name="Pukall R."/>
            <person name="Goker M."/>
            <person name="Detter J.C."/>
            <person name="Woyke T."/>
            <person name="Bristow J."/>
            <person name="Eisen J.A."/>
            <person name="Markowitz V."/>
            <person name="Hugenholtz P."/>
            <person name="Kyrpides N.C."/>
            <person name="Klenk H.P."/>
            <person name="Mavromatis K."/>
        </authorList>
    </citation>
    <scope>NUCLEOTIDE SEQUENCE [LARGE SCALE GENOMIC DNA]</scope>
    <source>
        <strain evidence="8">ATCC 700253 / DSM 10332 / NAL</strain>
    </source>
</reference>
<evidence type="ECO:0000256" key="5">
    <source>
        <dbReference type="HAMAP-Rule" id="MF_00267"/>
    </source>
</evidence>
<dbReference type="AlphaFoldDB" id="G8TZ72"/>
<evidence type="ECO:0000313" key="7">
    <source>
        <dbReference type="EMBL" id="AEW06342.1"/>
    </source>
</evidence>
<keyword evidence="1 5" id="KW-0132">Cell division</keyword>
<accession>G8TZ72</accession>
<keyword evidence="8" id="KW-1185">Reference proteome</keyword>
<proteinExistence type="inferred from homology"/>
<protein>
    <recommendedName>
        <fullName evidence="5">Probable septum site-determining protein MinC</fullName>
    </recommendedName>
</protein>
<dbReference type="PATRIC" id="fig|679936.5.peg.2974"/>
<comment type="function">
    <text evidence="5">Cell division inhibitor that blocks the formation of polar Z ring septums. Rapidly oscillates between the poles of the cell to destabilize FtsZ filaments that have formed before they mature into polar Z rings. Prevents FtsZ polymerization.</text>
</comment>
<feature type="domain" description="Septum formation inhibitor MinC C-terminal" evidence="6">
    <location>
        <begin position="103"/>
        <end position="199"/>
    </location>
</feature>
<dbReference type="PANTHER" id="PTHR34108:SF1">
    <property type="entry name" value="SEPTUM SITE-DETERMINING PROTEIN MINC"/>
    <property type="match status" value="1"/>
</dbReference>
<dbReference type="PANTHER" id="PTHR34108">
    <property type="entry name" value="SEPTUM SITE-DETERMINING PROTEIN MINC"/>
    <property type="match status" value="1"/>
</dbReference>
<evidence type="ECO:0000256" key="2">
    <source>
        <dbReference type="ARBA" id="ARBA00023210"/>
    </source>
</evidence>
<reference evidence="8" key="1">
    <citation type="submission" date="2011-12" db="EMBL/GenBank/DDBJ databases">
        <title>The complete genome of chromosome of Sulfobacillus acidophilus DSM 10332.</title>
        <authorList>
            <person name="Lucas S."/>
            <person name="Han J."/>
            <person name="Lapidus A."/>
            <person name="Bruce D."/>
            <person name="Goodwin L."/>
            <person name="Pitluck S."/>
            <person name="Peters L."/>
            <person name="Kyrpides N."/>
            <person name="Mavromatis K."/>
            <person name="Ivanova N."/>
            <person name="Mikhailova N."/>
            <person name="Chertkov O."/>
            <person name="Saunders E."/>
            <person name="Detter J.C."/>
            <person name="Tapia R."/>
            <person name="Han C."/>
            <person name="Land M."/>
            <person name="Hauser L."/>
            <person name="Markowitz V."/>
            <person name="Cheng J.-F."/>
            <person name="Hugenholtz P."/>
            <person name="Woyke T."/>
            <person name="Wu D."/>
            <person name="Pukall R."/>
            <person name="Gehrich-Schroeter G."/>
            <person name="Schneider S."/>
            <person name="Klenk H.-P."/>
            <person name="Eisen J.A."/>
        </authorList>
    </citation>
    <scope>NUCLEOTIDE SEQUENCE [LARGE SCALE GENOMIC DNA]</scope>
    <source>
        <strain evidence="8">ATCC 700253 / DSM 10332 / NAL</strain>
    </source>
</reference>
<keyword evidence="2 5" id="KW-0717">Septation</keyword>
<dbReference type="SUPFAM" id="SSF63848">
    <property type="entry name" value="Cell-division inhibitor MinC, C-terminal domain"/>
    <property type="match status" value="1"/>
</dbReference>
<dbReference type="STRING" id="679936.Sulac_2881"/>
<comment type="subunit">
    <text evidence="4 5">Interacts with MinD and FtsZ.</text>
</comment>